<proteinExistence type="predicted"/>
<dbReference type="AlphaFoldDB" id="A0A392P787"/>
<dbReference type="Proteomes" id="UP000265520">
    <property type="component" value="Unassembled WGS sequence"/>
</dbReference>
<feature type="non-terminal residue" evidence="1">
    <location>
        <position position="1"/>
    </location>
</feature>
<organism evidence="1 2">
    <name type="scientific">Trifolium medium</name>
    <dbReference type="NCBI Taxonomy" id="97028"/>
    <lineage>
        <taxon>Eukaryota</taxon>
        <taxon>Viridiplantae</taxon>
        <taxon>Streptophyta</taxon>
        <taxon>Embryophyta</taxon>
        <taxon>Tracheophyta</taxon>
        <taxon>Spermatophyta</taxon>
        <taxon>Magnoliopsida</taxon>
        <taxon>eudicotyledons</taxon>
        <taxon>Gunneridae</taxon>
        <taxon>Pentapetalae</taxon>
        <taxon>rosids</taxon>
        <taxon>fabids</taxon>
        <taxon>Fabales</taxon>
        <taxon>Fabaceae</taxon>
        <taxon>Papilionoideae</taxon>
        <taxon>50 kb inversion clade</taxon>
        <taxon>NPAAA clade</taxon>
        <taxon>Hologalegina</taxon>
        <taxon>IRL clade</taxon>
        <taxon>Trifolieae</taxon>
        <taxon>Trifolium</taxon>
    </lineage>
</organism>
<reference evidence="1 2" key="1">
    <citation type="journal article" date="2018" name="Front. Plant Sci.">
        <title>Red Clover (Trifolium pratense) and Zigzag Clover (T. medium) - A Picture of Genomic Similarities and Differences.</title>
        <authorList>
            <person name="Dluhosova J."/>
            <person name="Istvanek J."/>
            <person name="Nedelnik J."/>
            <person name="Repkova J."/>
        </authorList>
    </citation>
    <scope>NUCLEOTIDE SEQUENCE [LARGE SCALE GENOMIC DNA]</scope>
    <source>
        <strain evidence="2">cv. 10/8</strain>
        <tissue evidence="1">Leaf</tissue>
    </source>
</reference>
<comment type="caution">
    <text evidence="1">The sequence shown here is derived from an EMBL/GenBank/DDBJ whole genome shotgun (WGS) entry which is preliminary data.</text>
</comment>
<keyword evidence="2" id="KW-1185">Reference proteome</keyword>
<name>A0A392P787_9FABA</name>
<accession>A0A392P787</accession>
<sequence length="48" mass="5107">EARDGYGGGTLLVRWITVGKVPAKHVSTPTLKSVIELFTLAPKLALDS</sequence>
<dbReference type="EMBL" id="LXQA010067223">
    <property type="protein sequence ID" value="MCI07943.1"/>
    <property type="molecule type" value="Genomic_DNA"/>
</dbReference>
<evidence type="ECO:0000313" key="1">
    <source>
        <dbReference type="EMBL" id="MCI07943.1"/>
    </source>
</evidence>
<protein>
    <submittedName>
        <fullName evidence="1">Uncharacterized protein</fullName>
    </submittedName>
</protein>
<evidence type="ECO:0000313" key="2">
    <source>
        <dbReference type="Proteomes" id="UP000265520"/>
    </source>
</evidence>